<evidence type="ECO:0000313" key="6">
    <source>
        <dbReference type="EMBL" id="CAI4020490.1"/>
    </source>
</evidence>
<keyword evidence="2" id="KW-0539">Nucleus</keyword>
<evidence type="ECO:0000313" key="9">
    <source>
        <dbReference type="Proteomes" id="UP001152797"/>
    </source>
</evidence>
<keyword evidence="4" id="KW-0732">Signal</keyword>
<gene>
    <name evidence="6" type="ORF">C1SCF055_LOCUS44904</name>
</gene>
<feature type="DNA-binding region" description="HMG box" evidence="2">
    <location>
        <begin position="181"/>
        <end position="249"/>
    </location>
</feature>
<proteinExistence type="predicted"/>
<sequence length="415" mass="45960">MSHASTWATRAFELLRVGIATLRLPCTLECFHLQGRSMMPTLRGGPGLCDSDLVVGLRPGSSVRMVPKAGDVVLLVDENGRMEPKKVAGGAYGQFLAEKRPELQAECKGQPITAVTKLASKKFKALSEKERAVYQEKYLAAKAKYDEDMKTFLANGGEKKARKSREDKADKKKKKDPDAPKKPAGGAYGCWLAKNRPSFQAQCKGQPVTAITKLASAKWKELSAKEKAVFEDEYKKKLEEYQEAKKSYVPPAADDDAEEPSPKRRKAAKEDEAKAEPKAKAKAAPKAASPKGKEKAKAKRAISGNHQNVKRLKDIVFETTELTDLRSEDGTWHRSSRSHLRGWCWVEGDNALLSEDSRMFGWLPSHRLEAVAVAVVWPLWRSSWLSARSPTNAMVGTQSVAPLQEHFEWWASGPA</sequence>
<feature type="signal peptide" evidence="4">
    <location>
        <begin position="1"/>
        <end position="20"/>
    </location>
</feature>
<accession>A0A9P1GT16</accession>
<evidence type="ECO:0000256" key="3">
    <source>
        <dbReference type="SAM" id="MobiDB-lite"/>
    </source>
</evidence>
<dbReference type="InterPro" id="IPR050342">
    <property type="entry name" value="HMGB"/>
</dbReference>
<dbReference type="SUPFAM" id="SSF47095">
    <property type="entry name" value="HMG-box"/>
    <property type="match status" value="2"/>
</dbReference>
<dbReference type="GO" id="GO:0003677">
    <property type="term" value="F:DNA binding"/>
    <property type="evidence" value="ECO:0007669"/>
    <property type="project" value="UniProtKB-UniRule"/>
</dbReference>
<reference evidence="6" key="1">
    <citation type="submission" date="2022-10" db="EMBL/GenBank/DDBJ databases">
        <authorList>
            <person name="Chen Y."/>
            <person name="Dougan E. K."/>
            <person name="Chan C."/>
            <person name="Rhodes N."/>
            <person name="Thang M."/>
        </authorList>
    </citation>
    <scope>NUCLEOTIDE SEQUENCE</scope>
</reference>
<feature type="region of interest" description="Disordered" evidence="3">
    <location>
        <begin position="246"/>
        <end position="304"/>
    </location>
</feature>
<evidence type="ECO:0000256" key="1">
    <source>
        <dbReference type="ARBA" id="ARBA00023125"/>
    </source>
</evidence>
<dbReference type="Proteomes" id="UP001152797">
    <property type="component" value="Unassembled WGS sequence"/>
</dbReference>
<evidence type="ECO:0000313" key="7">
    <source>
        <dbReference type="EMBL" id="CAL1173865.1"/>
    </source>
</evidence>
<dbReference type="InterPro" id="IPR009071">
    <property type="entry name" value="HMG_box_dom"/>
</dbReference>
<dbReference type="PANTHER" id="PTHR48112">
    <property type="entry name" value="HIGH MOBILITY GROUP PROTEIN DSP1"/>
    <property type="match status" value="1"/>
</dbReference>
<dbReference type="CDD" id="cd00084">
    <property type="entry name" value="HMG-box_SF"/>
    <property type="match status" value="2"/>
</dbReference>
<dbReference type="InterPro" id="IPR036286">
    <property type="entry name" value="LexA/Signal_pep-like_sf"/>
</dbReference>
<protein>
    <submittedName>
        <fullName evidence="8">FACT complex subunit SSRP1 (Facilitates chromatin transcription complex subunit SSRP1) (Structure-specific recognition protein 1)</fullName>
    </submittedName>
</protein>
<feature type="region of interest" description="Disordered" evidence="3">
    <location>
        <begin position="156"/>
        <end position="187"/>
    </location>
</feature>
<reference evidence="7" key="2">
    <citation type="submission" date="2024-04" db="EMBL/GenBank/DDBJ databases">
        <authorList>
            <person name="Chen Y."/>
            <person name="Shah S."/>
            <person name="Dougan E. K."/>
            <person name="Thang M."/>
            <person name="Chan C."/>
        </authorList>
    </citation>
    <scope>NUCLEOTIDE SEQUENCE [LARGE SCALE GENOMIC DNA]</scope>
</reference>
<feature type="domain" description="HMG box" evidence="5">
    <location>
        <begin position="181"/>
        <end position="249"/>
    </location>
</feature>
<feature type="domain" description="HMG box" evidence="5">
    <location>
        <begin position="85"/>
        <end position="153"/>
    </location>
</feature>
<dbReference type="SUPFAM" id="SSF51306">
    <property type="entry name" value="LexA/Signal peptidase"/>
    <property type="match status" value="1"/>
</dbReference>
<evidence type="ECO:0000259" key="5">
    <source>
        <dbReference type="PROSITE" id="PS50118"/>
    </source>
</evidence>
<dbReference type="SMART" id="SM00398">
    <property type="entry name" value="HMG"/>
    <property type="match status" value="2"/>
</dbReference>
<evidence type="ECO:0000256" key="2">
    <source>
        <dbReference type="PROSITE-ProRule" id="PRU00267"/>
    </source>
</evidence>
<dbReference type="OrthoDB" id="9996127at2759"/>
<feature type="compositionally biased region" description="Basic and acidic residues" evidence="3">
    <location>
        <begin position="268"/>
        <end position="279"/>
    </location>
</feature>
<comment type="caution">
    <text evidence="6">The sequence shown here is derived from an EMBL/GenBank/DDBJ whole genome shotgun (WGS) entry which is preliminary data.</text>
</comment>
<feature type="compositionally biased region" description="Basic and acidic residues" evidence="3">
    <location>
        <begin position="164"/>
        <end position="181"/>
    </location>
</feature>
<keyword evidence="1 2" id="KW-0238">DNA-binding</keyword>
<feature type="chain" id="PRO_5043273159" evidence="4">
    <location>
        <begin position="21"/>
        <end position="415"/>
    </location>
</feature>
<dbReference type="PROSITE" id="PS50118">
    <property type="entry name" value="HMG_BOX_2"/>
    <property type="match status" value="2"/>
</dbReference>
<evidence type="ECO:0000256" key="4">
    <source>
        <dbReference type="SAM" id="SignalP"/>
    </source>
</evidence>
<dbReference type="GO" id="GO:0006357">
    <property type="term" value="P:regulation of transcription by RNA polymerase II"/>
    <property type="evidence" value="ECO:0007669"/>
    <property type="project" value="TreeGrafter"/>
</dbReference>
<dbReference type="Gene3D" id="1.10.30.10">
    <property type="entry name" value="High mobility group box domain"/>
    <property type="match status" value="2"/>
</dbReference>
<dbReference type="EMBL" id="CAMXCT030006814">
    <property type="protein sequence ID" value="CAL4807802.1"/>
    <property type="molecule type" value="Genomic_DNA"/>
</dbReference>
<feature type="DNA-binding region" description="HMG box" evidence="2">
    <location>
        <begin position="85"/>
        <end position="153"/>
    </location>
</feature>
<dbReference type="EMBL" id="CAMXCT010006814">
    <property type="protein sequence ID" value="CAI4020490.1"/>
    <property type="molecule type" value="Genomic_DNA"/>
</dbReference>
<name>A0A9P1GT16_9DINO</name>
<dbReference type="GO" id="GO:0005634">
    <property type="term" value="C:nucleus"/>
    <property type="evidence" value="ECO:0007669"/>
    <property type="project" value="UniProtKB-UniRule"/>
</dbReference>
<organism evidence="6">
    <name type="scientific">Cladocopium goreaui</name>
    <dbReference type="NCBI Taxonomy" id="2562237"/>
    <lineage>
        <taxon>Eukaryota</taxon>
        <taxon>Sar</taxon>
        <taxon>Alveolata</taxon>
        <taxon>Dinophyceae</taxon>
        <taxon>Suessiales</taxon>
        <taxon>Symbiodiniaceae</taxon>
        <taxon>Cladocopium</taxon>
    </lineage>
</organism>
<dbReference type="Pfam" id="PF00505">
    <property type="entry name" value="HMG_box"/>
    <property type="match status" value="2"/>
</dbReference>
<dbReference type="InterPro" id="IPR036910">
    <property type="entry name" value="HMG_box_dom_sf"/>
</dbReference>
<dbReference type="AlphaFoldDB" id="A0A9P1GT16"/>
<dbReference type="EMBL" id="CAMXCT020006814">
    <property type="protein sequence ID" value="CAL1173865.1"/>
    <property type="molecule type" value="Genomic_DNA"/>
</dbReference>
<evidence type="ECO:0000313" key="8">
    <source>
        <dbReference type="EMBL" id="CAL4807802.1"/>
    </source>
</evidence>
<dbReference type="PANTHER" id="PTHR48112:SF22">
    <property type="entry name" value="MITOCHONDRIAL TRANSCRIPTION FACTOR A, ISOFORM B"/>
    <property type="match status" value="1"/>
</dbReference>
<keyword evidence="9" id="KW-1185">Reference proteome</keyword>